<dbReference type="NCBIfam" id="TIGR00399">
    <property type="entry name" value="metG_C_term"/>
    <property type="match status" value="1"/>
</dbReference>
<dbReference type="EC" id="6.1.1.10" evidence="4"/>
<dbReference type="GO" id="GO:0005524">
    <property type="term" value="F:ATP binding"/>
    <property type="evidence" value="ECO:0007669"/>
    <property type="project" value="UniProtKB-KW"/>
</dbReference>
<evidence type="ECO:0000313" key="19">
    <source>
        <dbReference type="Proteomes" id="UP001451606"/>
    </source>
</evidence>
<evidence type="ECO:0000256" key="11">
    <source>
        <dbReference type="ARBA" id="ARBA00022884"/>
    </source>
</evidence>
<keyword evidence="8 18" id="KW-0436">Ligase</keyword>
<evidence type="ECO:0000256" key="2">
    <source>
        <dbReference type="ARBA" id="ARBA00004496"/>
    </source>
</evidence>
<protein>
    <recommendedName>
        <fullName evidence="5">Methionine--tRNA ligase</fullName>
        <ecNumber evidence="4">6.1.1.10</ecNumber>
    </recommendedName>
    <alternativeName>
        <fullName evidence="14">Methionyl-tRNA synthetase</fullName>
    </alternativeName>
</protein>
<keyword evidence="12" id="KW-0648">Protein biosynthesis</keyword>
<comment type="catalytic activity">
    <reaction evidence="15">
        <text>tRNA(Met) + L-methionine + ATP = L-methionyl-tRNA(Met) + AMP + diphosphate</text>
        <dbReference type="Rhea" id="RHEA:13481"/>
        <dbReference type="Rhea" id="RHEA-COMP:9667"/>
        <dbReference type="Rhea" id="RHEA-COMP:9698"/>
        <dbReference type="ChEBI" id="CHEBI:30616"/>
        <dbReference type="ChEBI" id="CHEBI:33019"/>
        <dbReference type="ChEBI" id="CHEBI:57844"/>
        <dbReference type="ChEBI" id="CHEBI:78442"/>
        <dbReference type="ChEBI" id="CHEBI:78530"/>
        <dbReference type="ChEBI" id="CHEBI:456215"/>
        <dbReference type="EC" id="6.1.1.10"/>
    </reaction>
</comment>
<dbReference type="KEGG" id="omr:OXIME_001201"/>
<evidence type="ECO:0000256" key="12">
    <source>
        <dbReference type="ARBA" id="ARBA00022917"/>
    </source>
</evidence>
<comment type="subunit">
    <text evidence="3">Homodimer.</text>
</comment>
<keyword evidence="6" id="KW-0963">Cytoplasm</keyword>
<evidence type="ECO:0000256" key="7">
    <source>
        <dbReference type="ARBA" id="ARBA00022555"/>
    </source>
</evidence>
<evidence type="ECO:0000256" key="14">
    <source>
        <dbReference type="ARBA" id="ARBA00030904"/>
    </source>
</evidence>
<dbReference type="PROSITE" id="PS50886">
    <property type="entry name" value="TRBD"/>
    <property type="match status" value="1"/>
</dbReference>
<evidence type="ECO:0000256" key="4">
    <source>
        <dbReference type="ARBA" id="ARBA00012838"/>
    </source>
</evidence>
<reference evidence="18 19" key="1">
    <citation type="submission" date="2023-09" db="EMBL/GenBank/DDBJ databases">
        <authorList>
            <person name="Golyshina O.V."/>
            <person name="Lunev E.A."/>
            <person name="Bargiela R."/>
            <person name="Gaines M.C."/>
            <person name="Daum B."/>
            <person name="Bale N.J."/>
            <person name="Koenen M."/>
            <person name="Sinninghe Damst J.S."/>
            <person name="Yakimov M."/>
            <person name="Golyshin P.N."/>
        </authorList>
    </citation>
    <scope>NUCLEOTIDE SEQUENCE [LARGE SCALE GENOMIC DNA]</scope>
    <source>
        <strain evidence="18 19">M1</strain>
    </source>
</reference>
<feature type="domain" description="TRNA-binding" evidence="17">
    <location>
        <begin position="12"/>
        <end position="112"/>
    </location>
</feature>
<dbReference type="PANTHER" id="PTHR11586:SF37">
    <property type="entry name" value="TRNA-BINDING DOMAIN-CONTAINING PROTEIN"/>
    <property type="match status" value="1"/>
</dbReference>
<comment type="subcellular location">
    <subcellularLocation>
        <location evidence="2">Cytoplasm</location>
    </subcellularLocation>
</comment>
<dbReference type="GO" id="GO:0006431">
    <property type="term" value="P:methionyl-tRNA aminoacylation"/>
    <property type="evidence" value="ECO:0007669"/>
    <property type="project" value="InterPro"/>
</dbReference>
<dbReference type="GO" id="GO:0005737">
    <property type="term" value="C:cytoplasm"/>
    <property type="evidence" value="ECO:0007669"/>
    <property type="project" value="UniProtKB-SubCell"/>
</dbReference>
<keyword evidence="7 16" id="KW-0820">tRNA-binding</keyword>
<comment type="function">
    <text evidence="1">Is required not only for elongation of protein synthesis but also for the initiation of all mRNA translation through initiator tRNA(fMet) aminoacylation.</text>
</comment>
<evidence type="ECO:0000256" key="9">
    <source>
        <dbReference type="ARBA" id="ARBA00022741"/>
    </source>
</evidence>
<evidence type="ECO:0000313" key="18">
    <source>
        <dbReference type="EMBL" id="WYY00622.1"/>
    </source>
</evidence>
<keyword evidence="9" id="KW-0547">Nucleotide-binding</keyword>
<evidence type="ECO:0000256" key="5">
    <source>
        <dbReference type="ARBA" id="ARBA00018753"/>
    </source>
</evidence>
<keyword evidence="10" id="KW-0067">ATP-binding</keyword>
<accession>A0AAX4NIK7</accession>
<sequence length="112" mass="12587">MEENEELIDIEDFRKISIKTGKVLECEKVEKSRSLLRIVVDLGDEKRQIISSIYPSYKPDEMVGKILIVLANLKKAKFMGLESQGMLLAVDDQDTLSLLTTDRVVSSGLKVS</sequence>
<dbReference type="Gene3D" id="2.40.50.140">
    <property type="entry name" value="Nucleic acid-binding proteins"/>
    <property type="match status" value="1"/>
</dbReference>
<dbReference type="Proteomes" id="UP001451606">
    <property type="component" value="Chromosome"/>
</dbReference>
<dbReference type="EMBL" id="CP133772">
    <property type="protein sequence ID" value="WYY00622.1"/>
    <property type="molecule type" value="Genomic_DNA"/>
</dbReference>
<evidence type="ECO:0000256" key="8">
    <source>
        <dbReference type="ARBA" id="ARBA00022598"/>
    </source>
</evidence>
<evidence type="ECO:0000256" key="10">
    <source>
        <dbReference type="ARBA" id="ARBA00022840"/>
    </source>
</evidence>
<dbReference type="AlphaFoldDB" id="A0AAX4NIK7"/>
<dbReference type="InterPro" id="IPR051270">
    <property type="entry name" value="Tyrosine-tRNA_ligase_regulator"/>
</dbReference>
<evidence type="ECO:0000256" key="16">
    <source>
        <dbReference type="PROSITE-ProRule" id="PRU00209"/>
    </source>
</evidence>
<name>A0AAX4NIK7_9ARCH</name>
<dbReference type="InterPro" id="IPR004495">
    <property type="entry name" value="Met-tRNA-synth_bsu_C"/>
</dbReference>
<dbReference type="PANTHER" id="PTHR11586">
    <property type="entry name" value="TRNA-AMINOACYLATION COFACTOR ARC1 FAMILY MEMBER"/>
    <property type="match status" value="1"/>
</dbReference>
<organism evidence="18 19">
    <name type="scientific">Oxyplasma meridianum</name>
    <dbReference type="NCBI Taxonomy" id="3073602"/>
    <lineage>
        <taxon>Archaea</taxon>
        <taxon>Methanobacteriati</taxon>
        <taxon>Thermoplasmatota</taxon>
        <taxon>Thermoplasmata</taxon>
        <taxon>Thermoplasmatales</taxon>
        <taxon>Thermoplasmataceae</taxon>
        <taxon>Oxyplasma</taxon>
    </lineage>
</organism>
<dbReference type="GO" id="GO:0000049">
    <property type="term" value="F:tRNA binding"/>
    <property type="evidence" value="ECO:0007669"/>
    <property type="project" value="UniProtKB-UniRule"/>
</dbReference>
<dbReference type="SUPFAM" id="SSF50249">
    <property type="entry name" value="Nucleic acid-binding proteins"/>
    <property type="match status" value="1"/>
</dbReference>
<dbReference type="GO" id="GO:0004825">
    <property type="term" value="F:methionine-tRNA ligase activity"/>
    <property type="evidence" value="ECO:0007669"/>
    <property type="project" value="UniProtKB-EC"/>
</dbReference>
<keyword evidence="11 16" id="KW-0694">RNA-binding</keyword>
<dbReference type="CDD" id="cd02800">
    <property type="entry name" value="tRNA_bind_EcMetRS_like"/>
    <property type="match status" value="1"/>
</dbReference>
<dbReference type="GeneID" id="95967938"/>
<proteinExistence type="predicted"/>
<evidence type="ECO:0000256" key="6">
    <source>
        <dbReference type="ARBA" id="ARBA00022490"/>
    </source>
</evidence>
<evidence type="ECO:0000256" key="1">
    <source>
        <dbReference type="ARBA" id="ARBA00003314"/>
    </source>
</evidence>
<keyword evidence="19" id="KW-1185">Reference proteome</keyword>
<evidence type="ECO:0000259" key="17">
    <source>
        <dbReference type="PROSITE" id="PS50886"/>
    </source>
</evidence>
<gene>
    <name evidence="18" type="primary">metG</name>
    <name evidence="18" type="ORF">OXIME_001201</name>
</gene>
<dbReference type="InterPro" id="IPR012340">
    <property type="entry name" value="NA-bd_OB-fold"/>
</dbReference>
<evidence type="ECO:0000256" key="13">
    <source>
        <dbReference type="ARBA" id="ARBA00023146"/>
    </source>
</evidence>
<evidence type="ECO:0000256" key="3">
    <source>
        <dbReference type="ARBA" id="ARBA00011738"/>
    </source>
</evidence>
<dbReference type="RefSeq" id="WP_393970956.1">
    <property type="nucleotide sequence ID" value="NZ_CP133772.1"/>
</dbReference>
<keyword evidence="13" id="KW-0030">Aminoacyl-tRNA synthetase</keyword>
<evidence type="ECO:0000256" key="15">
    <source>
        <dbReference type="ARBA" id="ARBA00047364"/>
    </source>
</evidence>
<dbReference type="Pfam" id="PF01588">
    <property type="entry name" value="tRNA_bind"/>
    <property type="match status" value="1"/>
</dbReference>
<dbReference type="FunFam" id="2.40.50.140:FF:000042">
    <property type="entry name" value="Methionine--tRNA ligase"/>
    <property type="match status" value="1"/>
</dbReference>
<dbReference type="InterPro" id="IPR002547">
    <property type="entry name" value="tRNA-bd_dom"/>
</dbReference>